<reference evidence="1" key="1">
    <citation type="submission" date="2024-02" db="EMBL/GenBank/DDBJ databases">
        <title>Bacteria isolated from the canopy kelp, Nereocystis luetkeana.</title>
        <authorList>
            <person name="Pfister C.A."/>
            <person name="Younker I.T."/>
            <person name="Light S.H."/>
        </authorList>
    </citation>
    <scope>NUCLEOTIDE SEQUENCE</scope>
    <source>
        <strain evidence="1">TN.2.01</strain>
    </source>
</reference>
<accession>A0ACC6QZ23</accession>
<evidence type="ECO:0000313" key="1">
    <source>
        <dbReference type="EMBL" id="MEL0602832.1"/>
    </source>
</evidence>
<dbReference type="Proteomes" id="UP001374952">
    <property type="component" value="Unassembled WGS sequence"/>
</dbReference>
<name>A0ACC6QZ23_9GAMM</name>
<organism evidence="1 2">
    <name type="scientific">Pseudoalteromonas undina</name>
    <dbReference type="NCBI Taxonomy" id="43660"/>
    <lineage>
        <taxon>Bacteria</taxon>
        <taxon>Pseudomonadati</taxon>
        <taxon>Pseudomonadota</taxon>
        <taxon>Gammaproteobacteria</taxon>
        <taxon>Alteromonadales</taxon>
        <taxon>Pseudoalteromonadaceae</taxon>
        <taxon>Pseudoalteromonas</taxon>
    </lineage>
</organism>
<evidence type="ECO:0000313" key="2">
    <source>
        <dbReference type="Proteomes" id="UP001374952"/>
    </source>
</evidence>
<sequence>MNVDFLSDLEEEIAKALREANLSVPTSEQLRTQDKRSEELKLNILHYDIKNILLHFFTVKSRLIPVVTWNVHISDRLRDREEIQDIVYKLENGQNVNSLLSNKVRKLNQAKNSDQLRSEWGIYHLHFVESRSQELLFIYFSGNDAYLIDILGHENPDGTIVTWTNTDLIQVLHDNWPQVIEASIFQKNSRVPILTTGQRRTLRKNSANTTVVVSDGTEYLPLAGGFSSSKHPTSAVIQADYLLNEVLRLEEIVQSNIDVIKQALITNTPEPNLKLRLGNNFQPKIIESTHNTLVNLQ</sequence>
<gene>
    <name evidence="1" type="ORF">V6250_01550</name>
</gene>
<dbReference type="EMBL" id="JBAKAX010000001">
    <property type="protein sequence ID" value="MEL0602832.1"/>
    <property type="molecule type" value="Genomic_DNA"/>
</dbReference>
<keyword evidence="2" id="KW-1185">Reference proteome</keyword>
<comment type="caution">
    <text evidence="1">The sequence shown here is derived from an EMBL/GenBank/DDBJ whole genome shotgun (WGS) entry which is preliminary data.</text>
</comment>
<protein>
    <submittedName>
        <fullName evidence="1">Uncharacterized protein</fullName>
    </submittedName>
</protein>
<proteinExistence type="predicted"/>